<dbReference type="GO" id="GO:0006351">
    <property type="term" value="P:DNA-templated transcription"/>
    <property type="evidence" value="ECO:0007669"/>
    <property type="project" value="InterPro"/>
</dbReference>
<dbReference type="InterPro" id="IPR051127">
    <property type="entry name" value="Fungal_SecMet_Regulators"/>
</dbReference>
<dbReference type="EMBL" id="CABFNP030001012">
    <property type="protein sequence ID" value="CAI6090232.1"/>
    <property type="molecule type" value="Genomic_DNA"/>
</dbReference>
<dbReference type="InterPro" id="IPR007219">
    <property type="entry name" value="XnlR_reg_dom"/>
</dbReference>
<feature type="region of interest" description="Disordered" evidence="6">
    <location>
        <begin position="1"/>
        <end position="26"/>
    </location>
</feature>
<evidence type="ECO:0000256" key="5">
    <source>
        <dbReference type="ARBA" id="ARBA00023242"/>
    </source>
</evidence>
<dbReference type="Gene3D" id="4.10.240.10">
    <property type="entry name" value="Zn(2)-C6 fungal-type DNA-binding domain"/>
    <property type="match status" value="1"/>
</dbReference>
<dbReference type="AlphaFoldDB" id="A0AA35M479"/>
<feature type="transmembrane region" description="Helical" evidence="7">
    <location>
        <begin position="671"/>
        <end position="692"/>
    </location>
</feature>
<keyword evidence="7" id="KW-0472">Membrane</keyword>
<keyword evidence="7" id="KW-1133">Transmembrane helix</keyword>
<dbReference type="PANTHER" id="PTHR47424:SF3">
    <property type="entry name" value="REGULATORY PROTEIN GAL4"/>
    <property type="match status" value="1"/>
</dbReference>
<dbReference type="PANTHER" id="PTHR47424">
    <property type="entry name" value="REGULATORY PROTEIN GAL4"/>
    <property type="match status" value="1"/>
</dbReference>
<dbReference type="InterPro" id="IPR036864">
    <property type="entry name" value="Zn2-C6_fun-type_DNA-bd_sf"/>
</dbReference>
<evidence type="ECO:0000256" key="2">
    <source>
        <dbReference type="ARBA" id="ARBA00023015"/>
    </source>
</evidence>
<dbReference type="CDD" id="cd00067">
    <property type="entry name" value="GAL4"/>
    <property type="match status" value="1"/>
</dbReference>
<dbReference type="GO" id="GO:0005634">
    <property type="term" value="C:nucleus"/>
    <property type="evidence" value="ECO:0007669"/>
    <property type="project" value="TreeGrafter"/>
</dbReference>
<comment type="caution">
    <text evidence="9">The sequence shown here is derived from an EMBL/GenBank/DDBJ whole genome shotgun (WGS) entry which is preliminary data.</text>
</comment>
<dbReference type="GO" id="GO:0008270">
    <property type="term" value="F:zinc ion binding"/>
    <property type="evidence" value="ECO:0007669"/>
    <property type="project" value="InterPro"/>
</dbReference>
<feature type="compositionally biased region" description="Basic and acidic residues" evidence="6">
    <location>
        <begin position="7"/>
        <end position="16"/>
    </location>
</feature>
<keyword evidence="3" id="KW-0238">DNA-binding</keyword>
<reference evidence="9" key="1">
    <citation type="submission" date="2023-01" db="EMBL/GenBank/DDBJ databases">
        <authorList>
            <person name="Piombo E."/>
        </authorList>
    </citation>
    <scope>NUCLEOTIDE SEQUENCE</scope>
</reference>
<dbReference type="SMART" id="SM00906">
    <property type="entry name" value="Fungal_trans"/>
    <property type="match status" value="1"/>
</dbReference>
<name>A0AA35M479_9HYPO</name>
<gene>
    <name evidence="9" type="ORF">CCHLO57077_00001851</name>
</gene>
<protein>
    <recommendedName>
        <fullName evidence="8">Xylanolytic transcriptional activator regulatory domain-containing protein</fullName>
    </recommendedName>
</protein>
<keyword evidence="1" id="KW-0479">Metal-binding</keyword>
<dbReference type="GO" id="GO:0000978">
    <property type="term" value="F:RNA polymerase II cis-regulatory region sequence-specific DNA binding"/>
    <property type="evidence" value="ECO:0007669"/>
    <property type="project" value="TreeGrafter"/>
</dbReference>
<accession>A0AA35M479</accession>
<evidence type="ECO:0000313" key="10">
    <source>
        <dbReference type="Proteomes" id="UP001160390"/>
    </source>
</evidence>
<evidence type="ECO:0000256" key="6">
    <source>
        <dbReference type="SAM" id="MobiDB-lite"/>
    </source>
</evidence>
<evidence type="ECO:0000256" key="4">
    <source>
        <dbReference type="ARBA" id="ARBA00023163"/>
    </source>
</evidence>
<keyword evidence="2" id="KW-0805">Transcription regulation</keyword>
<keyword evidence="7" id="KW-0812">Transmembrane</keyword>
<organism evidence="9 10">
    <name type="scientific">Clonostachys chloroleuca</name>
    <dbReference type="NCBI Taxonomy" id="1926264"/>
    <lineage>
        <taxon>Eukaryota</taxon>
        <taxon>Fungi</taxon>
        <taxon>Dikarya</taxon>
        <taxon>Ascomycota</taxon>
        <taxon>Pezizomycotina</taxon>
        <taxon>Sordariomycetes</taxon>
        <taxon>Hypocreomycetidae</taxon>
        <taxon>Hypocreales</taxon>
        <taxon>Bionectriaceae</taxon>
        <taxon>Clonostachys</taxon>
    </lineage>
</organism>
<dbReference type="InterPro" id="IPR001138">
    <property type="entry name" value="Zn2Cys6_DnaBD"/>
</dbReference>
<evidence type="ECO:0000256" key="7">
    <source>
        <dbReference type="SAM" id="Phobius"/>
    </source>
</evidence>
<feature type="domain" description="Xylanolytic transcriptional activator regulatory" evidence="8">
    <location>
        <begin position="426"/>
        <end position="499"/>
    </location>
</feature>
<evidence type="ECO:0000256" key="3">
    <source>
        <dbReference type="ARBA" id="ARBA00023125"/>
    </source>
</evidence>
<dbReference type="GO" id="GO:0000981">
    <property type="term" value="F:DNA-binding transcription factor activity, RNA polymerase II-specific"/>
    <property type="evidence" value="ECO:0007669"/>
    <property type="project" value="InterPro"/>
</dbReference>
<dbReference type="Proteomes" id="UP001160390">
    <property type="component" value="Unassembled WGS sequence"/>
</dbReference>
<dbReference type="GO" id="GO:0000435">
    <property type="term" value="P:positive regulation of transcription from RNA polymerase II promoter by galactose"/>
    <property type="evidence" value="ECO:0007669"/>
    <property type="project" value="TreeGrafter"/>
</dbReference>
<sequence>MASDNSSRSDPRRPAGIDDSGYPQPSFKRQRTALACNSCRYDTSIRQTALLSSEFSGGASGPLPQLPCHITDHCNGTRPQCAMCVEMGLDCVYQQPGYRRKEYDIFHFSNATLSSSHFFFPFWRVVIIFQLLTDFSRVQPRVSDGHEARLTSIEQTLQLLLEENRQRNRQQAASGVIEFSSIDSQCGTYATSQAQEGDAAAASHHGNYVANIPEDDTVDGMGAIKFADEQESGFFGPSSTVAFIKQIAGAVAAASSVASGPGPEDHVLPSESRVNGELLRVSRPASPVTNLQVFNGASDIVDVYILPPEADTLHLVSLFFRDTGMLFPYIHEQSALDGVKAVKRGGFGSARRSWLCLLNMILAFVTCISAQPNQPVEQSAADSNVYFKRAQKLSGNLTFKNVNIEIVQYLLLMTQYLQGTQRSAQTWNVHGLTVKAALQLGLHVENASSGFNAVEREVRKRTWYGCIILDRTMSMTFGRPPAIPTQYVRMELPVSADLGSLISGEGFQPEDGGGTSTAAFFVATITLYQILGDIIANQYDQNIGTSTHTSLSCLLENTIRLEGQLLTWKRGLPDTLSRRPWDVKSGDSGADVVFDKLSVILKLRYLNIRTLLHRPVLARYLEQLRAHGPDQNEMLWMQRFGQPYLEACIESASEIITIAHNLSDTPSTLGAWWFSTYYTFNAALIIFSALLIHANDKSWLSQSDIRTTDLRSSLQLAAQALRKLGNGARLSRRCCKFLAVLVRTTAVTGQSHPPMFSADGADISSPRPDEPSTAGQLVQYARLR</sequence>
<dbReference type="Pfam" id="PF04082">
    <property type="entry name" value="Fungal_trans"/>
    <property type="match status" value="1"/>
</dbReference>
<dbReference type="CDD" id="cd12148">
    <property type="entry name" value="fungal_TF_MHR"/>
    <property type="match status" value="1"/>
</dbReference>
<keyword evidence="10" id="KW-1185">Reference proteome</keyword>
<keyword evidence="5" id="KW-0539">Nucleus</keyword>
<feature type="region of interest" description="Disordered" evidence="6">
    <location>
        <begin position="752"/>
        <end position="776"/>
    </location>
</feature>
<keyword evidence="4" id="KW-0804">Transcription</keyword>
<proteinExistence type="predicted"/>
<evidence type="ECO:0000259" key="8">
    <source>
        <dbReference type="SMART" id="SM00906"/>
    </source>
</evidence>
<evidence type="ECO:0000313" key="9">
    <source>
        <dbReference type="EMBL" id="CAI6090232.1"/>
    </source>
</evidence>
<evidence type="ECO:0000256" key="1">
    <source>
        <dbReference type="ARBA" id="ARBA00022723"/>
    </source>
</evidence>